<feature type="region of interest" description="Disordered" evidence="1">
    <location>
        <begin position="72"/>
        <end position="101"/>
    </location>
</feature>
<dbReference type="OrthoDB" id="3649236at2759"/>
<evidence type="ECO:0000313" key="4">
    <source>
        <dbReference type="Proteomes" id="UP000073492"/>
    </source>
</evidence>
<keyword evidence="2" id="KW-0732">Signal</keyword>
<dbReference type="AlphaFoldDB" id="A0A139I045"/>
<sequence length="101" mass="11448">MQLSRVLIASSLYALATSIPITLSGNDLVQKRQYKSSGFSKYVPQDADDWQVEKRQYKGTGFSKYIPQDADDGQVKKRQYSNSDYSVYQRQNANDGQVKKG</sequence>
<accession>A0A139I045</accession>
<dbReference type="Proteomes" id="UP000073492">
    <property type="component" value="Unassembled WGS sequence"/>
</dbReference>
<comment type="caution">
    <text evidence="3">The sequence shown here is derived from an EMBL/GenBank/DDBJ whole genome shotgun (WGS) entry which is preliminary data.</text>
</comment>
<evidence type="ECO:0000256" key="2">
    <source>
        <dbReference type="SAM" id="SignalP"/>
    </source>
</evidence>
<keyword evidence="4" id="KW-1185">Reference proteome</keyword>
<evidence type="ECO:0000313" key="3">
    <source>
        <dbReference type="EMBL" id="KXT08111.1"/>
    </source>
</evidence>
<evidence type="ECO:0000256" key="1">
    <source>
        <dbReference type="SAM" id="MobiDB-lite"/>
    </source>
</evidence>
<feature type="compositionally biased region" description="Polar residues" evidence="1">
    <location>
        <begin position="80"/>
        <end position="95"/>
    </location>
</feature>
<dbReference type="EMBL" id="LFZO01000491">
    <property type="protein sequence ID" value="KXT08111.1"/>
    <property type="molecule type" value="Genomic_DNA"/>
</dbReference>
<feature type="signal peptide" evidence="2">
    <location>
        <begin position="1"/>
        <end position="18"/>
    </location>
</feature>
<reference evidence="3 4" key="1">
    <citation type="submission" date="2015-07" db="EMBL/GenBank/DDBJ databases">
        <title>Comparative genomics of the Sigatoka disease complex on banana suggests a link between parallel evolutionary changes in Pseudocercospora fijiensis and Pseudocercospora eumusae and increased virulence on the banana host.</title>
        <authorList>
            <person name="Chang T.-C."/>
            <person name="Salvucci A."/>
            <person name="Crous P.W."/>
            <person name="Stergiopoulos I."/>
        </authorList>
    </citation>
    <scope>NUCLEOTIDE SEQUENCE [LARGE SCALE GENOMIC DNA]</scope>
    <source>
        <strain evidence="3 4">CBS 116634</strain>
    </source>
</reference>
<protein>
    <submittedName>
        <fullName evidence="3">Uncharacterized protein</fullName>
    </submittedName>
</protein>
<gene>
    <name evidence="3" type="ORF">AC579_1906</name>
</gene>
<name>A0A139I045_9PEZI</name>
<proteinExistence type="predicted"/>
<feature type="chain" id="PRO_5007297055" evidence="2">
    <location>
        <begin position="19"/>
        <end position="101"/>
    </location>
</feature>
<organism evidence="3 4">
    <name type="scientific">Pseudocercospora musae</name>
    <dbReference type="NCBI Taxonomy" id="113226"/>
    <lineage>
        <taxon>Eukaryota</taxon>
        <taxon>Fungi</taxon>
        <taxon>Dikarya</taxon>
        <taxon>Ascomycota</taxon>
        <taxon>Pezizomycotina</taxon>
        <taxon>Dothideomycetes</taxon>
        <taxon>Dothideomycetidae</taxon>
        <taxon>Mycosphaerellales</taxon>
        <taxon>Mycosphaerellaceae</taxon>
        <taxon>Pseudocercospora</taxon>
    </lineage>
</organism>